<feature type="compositionally biased region" description="Low complexity" evidence="2">
    <location>
        <begin position="149"/>
        <end position="161"/>
    </location>
</feature>
<accession>W7HZP6</accession>
<dbReference type="GO" id="GO:0008270">
    <property type="term" value="F:zinc ion binding"/>
    <property type="evidence" value="ECO:0007669"/>
    <property type="project" value="InterPro"/>
</dbReference>
<proteinExistence type="predicted"/>
<evidence type="ECO:0008006" key="5">
    <source>
        <dbReference type="Google" id="ProtNLM"/>
    </source>
</evidence>
<dbReference type="GO" id="GO:0000981">
    <property type="term" value="F:DNA-binding transcription factor activity, RNA polymerase II-specific"/>
    <property type="evidence" value="ECO:0007669"/>
    <property type="project" value="InterPro"/>
</dbReference>
<gene>
    <name evidence="3" type="ORF">DRE_05258</name>
</gene>
<dbReference type="SUPFAM" id="SSF57701">
    <property type="entry name" value="Zn2/Cys6 DNA-binding domain"/>
    <property type="match status" value="1"/>
</dbReference>
<feature type="compositionally biased region" description="Pro residues" evidence="2">
    <location>
        <begin position="190"/>
        <end position="200"/>
    </location>
</feature>
<dbReference type="CDD" id="cd00067">
    <property type="entry name" value="GAL4"/>
    <property type="match status" value="1"/>
</dbReference>
<dbReference type="EMBL" id="KI966425">
    <property type="protein sequence ID" value="EWC45697.1"/>
    <property type="molecule type" value="Genomic_DNA"/>
</dbReference>
<dbReference type="AlphaFoldDB" id="W7HZP6"/>
<protein>
    <recommendedName>
        <fullName evidence="5">Zn(2)-C6 fungal-type domain-containing protein</fullName>
    </recommendedName>
</protein>
<evidence type="ECO:0000313" key="4">
    <source>
        <dbReference type="Proteomes" id="UP000024837"/>
    </source>
</evidence>
<dbReference type="InterPro" id="IPR001138">
    <property type="entry name" value="Zn2Cys6_DnaBD"/>
</dbReference>
<feature type="region of interest" description="Disordered" evidence="2">
    <location>
        <begin position="148"/>
        <end position="270"/>
    </location>
</feature>
<evidence type="ECO:0000313" key="3">
    <source>
        <dbReference type="EMBL" id="EWC45697.1"/>
    </source>
</evidence>
<keyword evidence="4" id="KW-1185">Reference proteome</keyword>
<keyword evidence="1" id="KW-0539">Nucleus</keyword>
<name>W7HZP6_9PEZI</name>
<evidence type="ECO:0000256" key="1">
    <source>
        <dbReference type="ARBA" id="ARBA00023242"/>
    </source>
</evidence>
<feature type="compositionally biased region" description="Low complexity" evidence="2">
    <location>
        <begin position="237"/>
        <end position="255"/>
    </location>
</feature>
<dbReference type="OrthoDB" id="539213at2759"/>
<reference evidence="3 4" key="1">
    <citation type="submission" date="2013-05" db="EMBL/GenBank/DDBJ databases">
        <title>Drechslerella stenobrocha genome reveals carnivorous origination and mechanical trapping mechanism of predatory fungi.</title>
        <authorList>
            <person name="Liu X."/>
            <person name="Zhang W."/>
            <person name="Liu K."/>
        </authorList>
    </citation>
    <scope>NUCLEOTIDE SEQUENCE [LARGE SCALE GENOMIC DNA]</scope>
    <source>
        <strain evidence="3 4">248</strain>
    </source>
</reference>
<dbReference type="Proteomes" id="UP000024837">
    <property type="component" value="Unassembled WGS sequence"/>
</dbReference>
<dbReference type="Gene3D" id="4.10.240.10">
    <property type="entry name" value="Zn(2)-C6 fungal-type DNA-binding domain"/>
    <property type="match status" value="1"/>
</dbReference>
<dbReference type="InterPro" id="IPR036864">
    <property type="entry name" value="Zn2-C6_fun-type_DNA-bd_sf"/>
</dbReference>
<organism evidence="3 4">
    <name type="scientific">Drechslerella stenobrocha 248</name>
    <dbReference type="NCBI Taxonomy" id="1043628"/>
    <lineage>
        <taxon>Eukaryota</taxon>
        <taxon>Fungi</taxon>
        <taxon>Dikarya</taxon>
        <taxon>Ascomycota</taxon>
        <taxon>Pezizomycotina</taxon>
        <taxon>Orbiliomycetes</taxon>
        <taxon>Orbiliales</taxon>
        <taxon>Orbiliaceae</taxon>
        <taxon>Drechslerella</taxon>
    </lineage>
</organism>
<evidence type="ECO:0000256" key="2">
    <source>
        <dbReference type="SAM" id="MobiDB-lite"/>
    </source>
</evidence>
<dbReference type="HOGENOM" id="CLU_983598_0_0_1"/>
<sequence>MTRGVEDKNICFHCRKDKKKCVRKADEESSCERCQHYKYDCVPADSYGGIPQPVFKKQPRCTQCRKDHKVCLPYERQPGQTCNRCLEKGLPCIAAAPSGRSSRPETPGRTNFDYPSTFPSTSLLTSDASYHHHLHRAHAEHNLQRRASMHSYSPHPQSYHHLGYHPADMSARRGDAHSSASRSYRQLAPAPHPSSAPPAPGYSAGHGHFSISPSTTTGMFPPLRQGLAQTTAPGSPTPSYMSLTMSSPPTSPQSTRLNPSPNPADMTNSSERIAEIMSINNLLERPRPSSN</sequence>